<dbReference type="InterPro" id="IPR003439">
    <property type="entry name" value="ABC_transporter-like_ATP-bd"/>
</dbReference>
<dbReference type="PROSITE" id="PS50893">
    <property type="entry name" value="ABC_TRANSPORTER_2"/>
    <property type="match status" value="1"/>
</dbReference>
<keyword evidence="7" id="KW-1185">Reference proteome</keyword>
<dbReference type="EMBL" id="CP001941">
    <property type="protein sequence ID" value="ADD07986.1"/>
    <property type="molecule type" value="Genomic_DNA"/>
</dbReference>
<organism evidence="6 7">
    <name type="scientific">Aciduliprofundum boonei (strain DSM 19572 / T469)</name>
    <dbReference type="NCBI Taxonomy" id="439481"/>
    <lineage>
        <taxon>Archaea</taxon>
        <taxon>Methanobacteriati</taxon>
        <taxon>Thermoplasmatota</taxon>
        <taxon>DHVE2 group</taxon>
        <taxon>Candidatus Aciduliprofundum</taxon>
    </lineage>
</organism>
<dbReference type="RefSeq" id="WP_012997058.1">
    <property type="nucleotide sequence ID" value="NC_013926.1"/>
</dbReference>
<dbReference type="AlphaFoldDB" id="D3TBQ1"/>
<feature type="domain" description="ABC transporter" evidence="5">
    <location>
        <begin position="3"/>
        <end position="234"/>
    </location>
</feature>
<dbReference type="KEGG" id="abi:Aboo_0174"/>
<reference evidence="6" key="1">
    <citation type="submission" date="2010-02" db="EMBL/GenBank/DDBJ databases">
        <title>Complete sequence of Aciduliprofundum boonei T469.</title>
        <authorList>
            <consortium name="US DOE Joint Genome Institute"/>
            <person name="Lucas S."/>
            <person name="Copeland A."/>
            <person name="Lapidus A."/>
            <person name="Cheng J.-F."/>
            <person name="Bruce D."/>
            <person name="Goodwin L."/>
            <person name="Pitluck S."/>
            <person name="Saunders E."/>
            <person name="Detter J.C."/>
            <person name="Han C."/>
            <person name="Tapia R."/>
            <person name="Land M."/>
            <person name="Hauser L."/>
            <person name="Kyrpides N."/>
            <person name="Mikhailova N."/>
            <person name="Flores G."/>
            <person name="Reysenbach A.-L."/>
            <person name="Woyke T."/>
        </authorList>
    </citation>
    <scope>NUCLEOTIDE SEQUENCE</scope>
    <source>
        <strain evidence="6">T469</strain>
    </source>
</reference>
<evidence type="ECO:0000313" key="6">
    <source>
        <dbReference type="EMBL" id="ADD07986.1"/>
    </source>
</evidence>
<keyword evidence="3" id="KW-0547">Nucleotide-binding</keyword>
<evidence type="ECO:0000256" key="1">
    <source>
        <dbReference type="ARBA" id="ARBA00005417"/>
    </source>
</evidence>
<dbReference type="HOGENOM" id="CLU_000604_1_2_2"/>
<keyword evidence="2" id="KW-0813">Transport</keyword>
<evidence type="ECO:0000256" key="2">
    <source>
        <dbReference type="ARBA" id="ARBA00022448"/>
    </source>
</evidence>
<dbReference type="Pfam" id="PF00005">
    <property type="entry name" value="ABC_tran"/>
    <property type="match status" value="1"/>
</dbReference>
<evidence type="ECO:0000313" key="7">
    <source>
        <dbReference type="Proteomes" id="UP000001400"/>
    </source>
</evidence>
<gene>
    <name evidence="6" type="ordered locus">Aboo_0174</name>
</gene>
<accession>D3TBQ1</accession>
<evidence type="ECO:0000256" key="3">
    <source>
        <dbReference type="ARBA" id="ARBA00022741"/>
    </source>
</evidence>
<dbReference type="GO" id="GO:0016887">
    <property type="term" value="F:ATP hydrolysis activity"/>
    <property type="evidence" value="ECO:0007669"/>
    <property type="project" value="InterPro"/>
</dbReference>
<dbReference type="PANTHER" id="PTHR42711">
    <property type="entry name" value="ABC TRANSPORTER ATP-BINDING PROTEIN"/>
    <property type="match status" value="1"/>
</dbReference>
<dbReference type="PROSITE" id="PS00211">
    <property type="entry name" value="ABC_TRANSPORTER_1"/>
    <property type="match status" value="1"/>
</dbReference>
<dbReference type="SUPFAM" id="SSF52540">
    <property type="entry name" value="P-loop containing nucleoside triphosphate hydrolases"/>
    <property type="match status" value="1"/>
</dbReference>
<dbReference type="SMART" id="SM00382">
    <property type="entry name" value="AAA"/>
    <property type="match status" value="1"/>
</dbReference>
<dbReference type="GO" id="GO:0005524">
    <property type="term" value="F:ATP binding"/>
    <property type="evidence" value="ECO:0007669"/>
    <property type="project" value="UniProtKB-KW"/>
</dbReference>
<dbReference type="GeneID" id="8827112"/>
<dbReference type="InterPro" id="IPR003593">
    <property type="entry name" value="AAA+_ATPase"/>
</dbReference>
<evidence type="ECO:0000259" key="5">
    <source>
        <dbReference type="PROSITE" id="PS50893"/>
    </source>
</evidence>
<proteinExistence type="inferred from homology"/>
<dbReference type="CDD" id="cd03263">
    <property type="entry name" value="ABC_subfamily_A"/>
    <property type="match status" value="1"/>
</dbReference>
<comment type="similarity">
    <text evidence="1">Belongs to the ABC transporter superfamily.</text>
</comment>
<name>D3TBQ1_ACIB4</name>
<evidence type="ECO:0000256" key="4">
    <source>
        <dbReference type="ARBA" id="ARBA00022840"/>
    </source>
</evidence>
<dbReference type="InterPro" id="IPR017871">
    <property type="entry name" value="ABC_transporter-like_CS"/>
</dbReference>
<dbReference type="Gene3D" id="3.40.50.300">
    <property type="entry name" value="P-loop containing nucleotide triphosphate hydrolases"/>
    <property type="match status" value="1"/>
</dbReference>
<dbReference type="InterPro" id="IPR050763">
    <property type="entry name" value="ABC_transporter_ATP-binding"/>
</dbReference>
<dbReference type="PANTHER" id="PTHR42711:SF5">
    <property type="entry name" value="ABC TRANSPORTER ATP-BINDING PROTEIN NATA"/>
    <property type="match status" value="1"/>
</dbReference>
<dbReference type="InterPro" id="IPR027417">
    <property type="entry name" value="P-loop_NTPase"/>
</dbReference>
<sequence length="296" mass="32498">MSVIAKHLGKRYSNGVWGARDVNFKAEQGKITVLLGPNGAGKTTTIGMLTTLLKPTRGEAIVEGSSTVEDVWKVRKLIALCPQDIHVDNNWSPLDAMKGYLMIRGISKEEGVKRSEKYLKLLDLWEVRNIPAIALSGGQRKRVAVAMVLASGAPVVFLDEPSSGLDVEARYVVWKSLREEANRGKTIVLTTHDMKEAEILGDYVVMISKGKSVAKGTVDELKDRIPYTHKIVVKNASKLPLKEHIDLGDRKIIYAKSRGEAMEIAEKIDAKSIGIEEISLEDSYLYIVGGVGNGEN</sequence>
<keyword evidence="4" id="KW-0067">ATP-binding</keyword>
<protein>
    <submittedName>
        <fullName evidence="6">ABC transporter related protein</fullName>
    </submittedName>
</protein>
<dbReference type="Proteomes" id="UP000001400">
    <property type="component" value="Chromosome"/>
</dbReference>